<feature type="compositionally biased region" description="Pro residues" evidence="1">
    <location>
        <begin position="266"/>
        <end position="281"/>
    </location>
</feature>
<evidence type="ECO:0000256" key="1">
    <source>
        <dbReference type="SAM" id="MobiDB-lite"/>
    </source>
</evidence>
<dbReference type="GeneID" id="80887444"/>
<feature type="compositionally biased region" description="Low complexity" evidence="1">
    <location>
        <begin position="45"/>
        <end position="66"/>
    </location>
</feature>
<feature type="region of interest" description="Disordered" evidence="1">
    <location>
        <begin position="1"/>
        <end position="289"/>
    </location>
</feature>
<reference evidence="2" key="1">
    <citation type="journal article" date="2023" name="Access Microbiol">
        <title>De-novo genome assembly for Akanthomyces muscarius, a biocontrol agent of insect agricultural pests.</title>
        <authorList>
            <person name="Erdos Z."/>
            <person name="Studholme D.J."/>
            <person name="Raymond B."/>
            <person name="Sharma M."/>
        </authorList>
    </citation>
    <scope>NUCLEOTIDE SEQUENCE</scope>
    <source>
        <strain evidence="2">Ve6</strain>
    </source>
</reference>
<name>A0A9W8QF55_AKAMU</name>
<dbReference type="Proteomes" id="UP001144673">
    <property type="component" value="Chromosome 6"/>
</dbReference>
<feature type="compositionally biased region" description="Low complexity" evidence="1">
    <location>
        <begin position="73"/>
        <end position="83"/>
    </location>
</feature>
<feature type="compositionally biased region" description="Low complexity" evidence="1">
    <location>
        <begin position="95"/>
        <end position="107"/>
    </location>
</feature>
<evidence type="ECO:0008006" key="4">
    <source>
        <dbReference type="Google" id="ProtNLM"/>
    </source>
</evidence>
<keyword evidence="3" id="KW-1185">Reference proteome</keyword>
<dbReference type="EMBL" id="JAJHUN010000007">
    <property type="protein sequence ID" value="KAJ4155019.1"/>
    <property type="molecule type" value="Genomic_DNA"/>
</dbReference>
<proteinExistence type="predicted"/>
<feature type="compositionally biased region" description="Polar residues" evidence="1">
    <location>
        <begin position="28"/>
        <end position="40"/>
    </location>
</feature>
<comment type="caution">
    <text evidence="2">The sequence shown here is derived from an EMBL/GenBank/DDBJ whole genome shotgun (WGS) entry which is preliminary data.</text>
</comment>
<accession>A0A9W8QF55</accession>
<feature type="compositionally biased region" description="Low complexity" evidence="1">
    <location>
        <begin position="137"/>
        <end position="180"/>
    </location>
</feature>
<dbReference type="RefSeq" id="XP_056055143.1">
    <property type="nucleotide sequence ID" value="XM_056198167.1"/>
</dbReference>
<sequence length="562" mass="58494">MASLTRARSLRKPTGPTVLPPRERPREQSQGPNRNVSPSRLPTKPALRPTSSSTTTTTAPTRSTSGRAHRPGSASSNASSVAAPTRSVSLRKKSATTAPEHTAAAAAAPPPAARKDTHRYPPLSSATRPNSMVLRPTSAGSATATSTTSTATRRAAAPTYARANSAAVTTGAAAPSAARNAPPPAAQERKSRSRPPSRDPTTSAAAAAAATAATAAAPSTPKRRAVSVDKPPPITPTAASHTPRLQHRPAFMQQQQRLSPGKTGSPRPPTAQQPPLSPSKPPANVAASAETARLQAELLQLHLLHRDAGIVEAQWHASAKTKLGERFRELRDAHRSLADREAAEIEGDNIAALQCWGGGIGAGAGMGTLLDGRIQALDAVISGVWALSEPGGKYARVVRRFERWVERVMDLEEARDSGAIGLFASGAALPDRHSLGNSTNSAGGGGGSNMQDALFLQDLDRAWTDDCASMTRKLEGWQDQLEQCLGGGLEGLGSGGSGGGGSSLARMLDGAGSLVGDMLAELGAMEEIRQAALAREEDWIEAMNRDDDENDTPRAGAVWRAM</sequence>
<protein>
    <recommendedName>
        <fullName evidence="4">AGA1 A-agglutinin anchor subunit</fullName>
    </recommendedName>
</protein>
<feature type="compositionally biased region" description="Low complexity" evidence="1">
    <location>
        <begin position="199"/>
        <end position="220"/>
    </location>
</feature>
<dbReference type="KEGG" id="amus:LMH87_000285"/>
<evidence type="ECO:0000313" key="3">
    <source>
        <dbReference type="Proteomes" id="UP001144673"/>
    </source>
</evidence>
<evidence type="ECO:0000313" key="2">
    <source>
        <dbReference type="EMBL" id="KAJ4155019.1"/>
    </source>
</evidence>
<gene>
    <name evidence="2" type="ORF">LMH87_000285</name>
</gene>
<organism evidence="2 3">
    <name type="scientific">Akanthomyces muscarius</name>
    <name type="common">Entomopathogenic fungus</name>
    <name type="synonym">Lecanicillium muscarium</name>
    <dbReference type="NCBI Taxonomy" id="2231603"/>
    <lineage>
        <taxon>Eukaryota</taxon>
        <taxon>Fungi</taxon>
        <taxon>Dikarya</taxon>
        <taxon>Ascomycota</taxon>
        <taxon>Pezizomycotina</taxon>
        <taxon>Sordariomycetes</taxon>
        <taxon>Hypocreomycetidae</taxon>
        <taxon>Hypocreales</taxon>
        <taxon>Cordycipitaceae</taxon>
        <taxon>Akanthomyces</taxon>
    </lineage>
</organism>
<dbReference type="AlphaFoldDB" id="A0A9W8QF55"/>